<dbReference type="InterPro" id="IPR039335">
    <property type="entry name" value="SIB1/2"/>
</dbReference>
<reference evidence="2" key="1">
    <citation type="submission" date="2020-03" db="EMBL/GenBank/DDBJ databases">
        <title>A high-quality chromosome-level genome assembly of a woody plant with both climbing and erect habits, Rhamnella rubrinervis.</title>
        <authorList>
            <person name="Lu Z."/>
            <person name="Yang Y."/>
            <person name="Zhu X."/>
            <person name="Sun Y."/>
        </authorList>
    </citation>
    <scope>NUCLEOTIDE SEQUENCE</scope>
    <source>
        <strain evidence="2">BYM</strain>
        <tissue evidence="2">Leaf</tissue>
    </source>
</reference>
<dbReference type="PANTHER" id="PTHR33624:SF17">
    <property type="entry name" value="OS07G0687400 PROTEIN"/>
    <property type="match status" value="1"/>
</dbReference>
<proteinExistence type="predicted"/>
<keyword evidence="3" id="KW-1185">Reference proteome</keyword>
<accession>A0A8K0HIF7</accession>
<sequence>MKVMKKKKPINIKYISSPMMVKASSASEFRAIVQQHTGQNPQVKTSTIRHPTTIRKTTKEELVTGFSDEAPNTKQLLVNAVEDTLLVNRMSINIDHFDNIDTWF</sequence>
<feature type="domain" description="VQ" evidence="1">
    <location>
        <begin position="15"/>
        <end position="41"/>
    </location>
</feature>
<dbReference type="Pfam" id="PF05678">
    <property type="entry name" value="VQ"/>
    <property type="match status" value="1"/>
</dbReference>
<evidence type="ECO:0000313" key="2">
    <source>
        <dbReference type="EMBL" id="KAF3452325.1"/>
    </source>
</evidence>
<evidence type="ECO:0000259" key="1">
    <source>
        <dbReference type="Pfam" id="PF05678"/>
    </source>
</evidence>
<protein>
    <recommendedName>
        <fullName evidence="1">VQ domain-containing protein</fullName>
    </recommendedName>
</protein>
<dbReference type="OrthoDB" id="1929840at2759"/>
<dbReference type="Proteomes" id="UP000796880">
    <property type="component" value="Unassembled WGS sequence"/>
</dbReference>
<name>A0A8K0HIF7_9ROSA</name>
<gene>
    <name evidence="2" type="ORF">FNV43_RR02758</name>
</gene>
<dbReference type="InterPro" id="IPR008889">
    <property type="entry name" value="VQ"/>
</dbReference>
<dbReference type="EMBL" id="VOIH02000002">
    <property type="protein sequence ID" value="KAF3452325.1"/>
    <property type="molecule type" value="Genomic_DNA"/>
</dbReference>
<dbReference type="PANTHER" id="PTHR33624">
    <property type="entry name" value="SIGMA FACTOR BINDING PROTEIN 1, CHLOROPLASTIC"/>
    <property type="match status" value="1"/>
</dbReference>
<evidence type="ECO:0000313" key="3">
    <source>
        <dbReference type="Proteomes" id="UP000796880"/>
    </source>
</evidence>
<organism evidence="2 3">
    <name type="scientific">Rhamnella rubrinervis</name>
    <dbReference type="NCBI Taxonomy" id="2594499"/>
    <lineage>
        <taxon>Eukaryota</taxon>
        <taxon>Viridiplantae</taxon>
        <taxon>Streptophyta</taxon>
        <taxon>Embryophyta</taxon>
        <taxon>Tracheophyta</taxon>
        <taxon>Spermatophyta</taxon>
        <taxon>Magnoliopsida</taxon>
        <taxon>eudicotyledons</taxon>
        <taxon>Gunneridae</taxon>
        <taxon>Pentapetalae</taxon>
        <taxon>rosids</taxon>
        <taxon>fabids</taxon>
        <taxon>Rosales</taxon>
        <taxon>Rhamnaceae</taxon>
        <taxon>rhamnoid group</taxon>
        <taxon>Rhamneae</taxon>
        <taxon>Rhamnella</taxon>
    </lineage>
</organism>
<dbReference type="AlphaFoldDB" id="A0A8K0HIF7"/>
<comment type="caution">
    <text evidence="2">The sequence shown here is derived from an EMBL/GenBank/DDBJ whole genome shotgun (WGS) entry which is preliminary data.</text>
</comment>